<comment type="caution">
    <text evidence="5">The sequence shown here is derived from an EMBL/GenBank/DDBJ whole genome shotgun (WGS) entry which is preliminary data.</text>
</comment>
<dbReference type="Proteomes" id="UP000239800">
    <property type="component" value="Unassembled WGS sequence"/>
</dbReference>
<proteinExistence type="inferred from homology"/>
<organism evidence="5 6">
    <name type="scientific">Aureitalea marina</name>
    <dbReference type="NCBI Taxonomy" id="930804"/>
    <lineage>
        <taxon>Bacteria</taxon>
        <taxon>Pseudomonadati</taxon>
        <taxon>Bacteroidota</taxon>
        <taxon>Flavobacteriia</taxon>
        <taxon>Flavobacteriales</taxon>
        <taxon>Flavobacteriaceae</taxon>
        <taxon>Aureitalea</taxon>
    </lineage>
</organism>
<evidence type="ECO:0000313" key="6">
    <source>
        <dbReference type="Proteomes" id="UP000239800"/>
    </source>
</evidence>
<protein>
    <recommendedName>
        <fullName evidence="7">Glycosyl transferase family 2</fullName>
    </recommendedName>
</protein>
<dbReference type="EMBL" id="MQUB01000001">
    <property type="protein sequence ID" value="PQB05084.1"/>
    <property type="molecule type" value="Genomic_DNA"/>
</dbReference>
<dbReference type="GO" id="GO:0016757">
    <property type="term" value="F:glycosyltransferase activity"/>
    <property type="evidence" value="ECO:0007669"/>
    <property type="project" value="UniProtKB-KW"/>
</dbReference>
<evidence type="ECO:0000313" key="5">
    <source>
        <dbReference type="EMBL" id="PQB05084.1"/>
    </source>
</evidence>
<dbReference type="Pfam" id="PF13641">
    <property type="entry name" value="Glyco_tranf_2_3"/>
    <property type="match status" value="1"/>
</dbReference>
<dbReference type="PANTHER" id="PTHR43630:SF1">
    <property type="entry name" value="POLY-BETA-1,6-N-ACETYL-D-GLUCOSAMINE SYNTHASE"/>
    <property type="match status" value="1"/>
</dbReference>
<name>A0A2S7KR31_9FLAO</name>
<dbReference type="AlphaFoldDB" id="A0A2S7KR31"/>
<keyword evidence="3" id="KW-0808">Transferase</keyword>
<dbReference type="OrthoDB" id="1523666at2"/>
<keyword evidence="4" id="KW-1133">Transmembrane helix</keyword>
<comment type="similarity">
    <text evidence="1">Belongs to the glycosyltransferase 2 family.</text>
</comment>
<evidence type="ECO:0000256" key="3">
    <source>
        <dbReference type="ARBA" id="ARBA00022679"/>
    </source>
</evidence>
<dbReference type="Gene3D" id="3.90.550.10">
    <property type="entry name" value="Spore Coat Polysaccharide Biosynthesis Protein SpsA, Chain A"/>
    <property type="match status" value="1"/>
</dbReference>
<gene>
    <name evidence="5" type="ORF">BST85_09400</name>
</gene>
<dbReference type="SUPFAM" id="SSF53448">
    <property type="entry name" value="Nucleotide-diphospho-sugar transferases"/>
    <property type="match status" value="1"/>
</dbReference>
<keyword evidence="4" id="KW-0472">Membrane</keyword>
<feature type="transmembrane region" description="Helical" evidence="4">
    <location>
        <begin position="306"/>
        <end position="325"/>
    </location>
</feature>
<keyword evidence="2" id="KW-0328">Glycosyltransferase</keyword>
<dbReference type="RefSeq" id="WP_104813015.1">
    <property type="nucleotide sequence ID" value="NZ_MQUB01000001.1"/>
</dbReference>
<evidence type="ECO:0000256" key="1">
    <source>
        <dbReference type="ARBA" id="ARBA00006739"/>
    </source>
</evidence>
<evidence type="ECO:0008006" key="7">
    <source>
        <dbReference type="Google" id="ProtNLM"/>
    </source>
</evidence>
<accession>A0A2S7KR31</accession>
<keyword evidence="4" id="KW-0812">Transmembrane</keyword>
<keyword evidence="6" id="KW-1185">Reference proteome</keyword>
<feature type="transmembrane region" description="Helical" evidence="4">
    <location>
        <begin position="331"/>
        <end position="351"/>
    </location>
</feature>
<sequence>MEVIISCLATIELLLFAYLAVSGAYILVFALAGRFRKKQSYLSERTNRIAVLIPGYKEDAVIVDVARQALEQDYPADHYRVYVIADSFQDRTLKQLSQLDIELIEVSFEQSTKSKALNKAMERITLPYDMAVILDADNVMKTDFLNRINQAYNNGHSVIQGRRLAKNDNTAFAILDGISEAINNHIFRQGHRAMGLSSGIIGSGMAFEYSLFKTLMKSVQAVGGFDKELEFRLFQQGVSIEYLKDALVFDEKIQQVSDFKNQRRRWLSTNGIYLKKFYRTAWKQLIGQGNLDMADKLFQMVLPPRVLLLGSVFLLSGLIALLQFSEFGESLWVPANAWYALLGAVVLTFGISTPRSYYNWATLKAALAIPKAFVVMFGLLFKLKGANKEFIHTQHHQVNS</sequence>
<feature type="transmembrane region" description="Helical" evidence="4">
    <location>
        <begin position="363"/>
        <end position="381"/>
    </location>
</feature>
<feature type="transmembrane region" description="Helical" evidence="4">
    <location>
        <begin position="15"/>
        <end position="35"/>
    </location>
</feature>
<dbReference type="InterPro" id="IPR029044">
    <property type="entry name" value="Nucleotide-diphossugar_trans"/>
</dbReference>
<evidence type="ECO:0000256" key="4">
    <source>
        <dbReference type="SAM" id="Phobius"/>
    </source>
</evidence>
<evidence type="ECO:0000256" key="2">
    <source>
        <dbReference type="ARBA" id="ARBA00022676"/>
    </source>
</evidence>
<dbReference type="PANTHER" id="PTHR43630">
    <property type="entry name" value="POLY-BETA-1,6-N-ACETYL-D-GLUCOSAMINE SYNTHASE"/>
    <property type="match status" value="1"/>
</dbReference>
<reference evidence="5 6" key="1">
    <citation type="submission" date="2016-11" db="EMBL/GenBank/DDBJ databases">
        <title>Trade-off between light-utilization and light-protection in marine flavobacteria.</title>
        <authorList>
            <person name="Kumagai Y."/>
        </authorList>
    </citation>
    <scope>NUCLEOTIDE SEQUENCE [LARGE SCALE GENOMIC DNA]</scope>
    <source>
        <strain evidence="5 6">NBRC 107741</strain>
    </source>
</reference>